<keyword evidence="4" id="KW-0233">DNA recombination</keyword>
<evidence type="ECO:0000259" key="6">
    <source>
        <dbReference type="PROSITE" id="PS51898"/>
    </source>
</evidence>
<dbReference type="Gene3D" id="1.10.443.10">
    <property type="entry name" value="Intergrase catalytic core"/>
    <property type="match status" value="1"/>
</dbReference>
<dbReference type="InterPro" id="IPR010998">
    <property type="entry name" value="Integrase_recombinase_N"/>
</dbReference>
<gene>
    <name evidence="7" type="ORF">ACFSR9_08060</name>
</gene>
<evidence type="ECO:0000256" key="4">
    <source>
        <dbReference type="ARBA" id="ARBA00023172"/>
    </source>
</evidence>
<keyword evidence="2" id="KW-0229">DNA integration</keyword>
<dbReference type="InterPro" id="IPR011010">
    <property type="entry name" value="DNA_brk_join_enz"/>
</dbReference>
<feature type="domain" description="Tyr recombinase" evidence="6">
    <location>
        <begin position="185"/>
        <end position="396"/>
    </location>
</feature>
<name>A0ABW5P5Q3_9DEIO</name>
<dbReference type="EMBL" id="JBHUMK010000036">
    <property type="protein sequence ID" value="MFD2609387.1"/>
    <property type="molecule type" value="Genomic_DNA"/>
</dbReference>
<evidence type="ECO:0000256" key="1">
    <source>
        <dbReference type="ARBA" id="ARBA00008857"/>
    </source>
</evidence>
<dbReference type="Gene3D" id="1.10.150.130">
    <property type="match status" value="1"/>
</dbReference>
<dbReference type="SUPFAM" id="SSF56349">
    <property type="entry name" value="DNA breaking-rejoining enzymes"/>
    <property type="match status" value="1"/>
</dbReference>
<dbReference type="InterPro" id="IPR002104">
    <property type="entry name" value="Integrase_catalytic"/>
</dbReference>
<reference evidence="8" key="1">
    <citation type="journal article" date="2019" name="Int. J. Syst. Evol. Microbiol.">
        <title>The Global Catalogue of Microorganisms (GCM) 10K type strain sequencing project: providing services to taxonomists for standard genome sequencing and annotation.</title>
        <authorList>
            <consortium name="The Broad Institute Genomics Platform"/>
            <consortium name="The Broad Institute Genome Sequencing Center for Infectious Disease"/>
            <person name="Wu L."/>
            <person name="Ma J."/>
        </authorList>
    </citation>
    <scope>NUCLEOTIDE SEQUENCE [LARGE SCALE GENOMIC DNA]</scope>
    <source>
        <strain evidence="8">KCTC 33842</strain>
    </source>
</reference>
<dbReference type="Pfam" id="PF14659">
    <property type="entry name" value="Phage_int_SAM_3"/>
    <property type="match status" value="1"/>
</dbReference>
<evidence type="ECO:0000256" key="3">
    <source>
        <dbReference type="ARBA" id="ARBA00023125"/>
    </source>
</evidence>
<proteinExistence type="inferred from homology"/>
<keyword evidence="8" id="KW-1185">Reference proteome</keyword>
<dbReference type="PROSITE" id="PS51898">
    <property type="entry name" value="TYR_RECOMBINASE"/>
    <property type="match status" value="1"/>
</dbReference>
<organism evidence="7 8">
    <name type="scientific">Deinococcus taklimakanensis</name>
    <dbReference type="NCBI Taxonomy" id="536443"/>
    <lineage>
        <taxon>Bacteria</taxon>
        <taxon>Thermotogati</taxon>
        <taxon>Deinococcota</taxon>
        <taxon>Deinococci</taxon>
        <taxon>Deinococcales</taxon>
        <taxon>Deinococcaceae</taxon>
        <taxon>Deinococcus</taxon>
    </lineage>
</organism>
<dbReference type="RefSeq" id="WP_386844724.1">
    <property type="nucleotide sequence ID" value="NZ_JBHUMK010000036.1"/>
</dbReference>
<dbReference type="PANTHER" id="PTHR30629:SF2">
    <property type="entry name" value="PROPHAGE INTEGRASE INTS-RELATED"/>
    <property type="match status" value="1"/>
</dbReference>
<dbReference type="Proteomes" id="UP001597475">
    <property type="component" value="Unassembled WGS sequence"/>
</dbReference>
<dbReference type="CDD" id="cd01189">
    <property type="entry name" value="INT_ICEBs1_C_like"/>
    <property type="match status" value="1"/>
</dbReference>
<evidence type="ECO:0000256" key="5">
    <source>
        <dbReference type="SAM" id="MobiDB-lite"/>
    </source>
</evidence>
<protein>
    <submittedName>
        <fullName evidence="7">Tyrosine-type recombinase/integrase</fullName>
    </submittedName>
</protein>
<comment type="caution">
    <text evidence="7">The sequence shown here is derived from an EMBL/GenBank/DDBJ whole genome shotgun (WGS) entry which is preliminary data.</text>
</comment>
<dbReference type="PANTHER" id="PTHR30629">
    <property type="entry name" value="PROPHAGE INTEGRASE"/>
    <property type="match status" value="1"/>
</dbReference>
<sequence length="407" mass="45931">MAKPRKPKAKPKTKRPNGSGSITRLDDERYRWRVTVGLRPDGHAIQKSGVSRTHAEAEQAIMAVLVDLSRGTLPAPDRVTVREWLDRWLAGKKPSLAVKTHHNYEQVIERHIVPHIGRKRLQALRPVDLHGLYTALTEKGVVDTQRQAHNILHAAFAEAVRLDLIVRNPSDVIRPAPPRRTIDESESKALTAEETAKLLPVLRSDRWGLPFEFMLATGLRRAEVCGLRWDDVDLENGRLHFKRNRITVAGQPVEGPVKTRSRLRPLYLSPGAVDILKRQAEQQAFERAALGPGPVKGHAKTYERKRVWVDSGHVFTALYGAPLHPDRLRSHLIRLAKEAGVRHVTNHAMRHTHASLMLRRGVPLEVVSRKLGHAKPSFTADVYRHVYEDEHEEWALDLSDLVAKKGG</sequence>
<comment type="similarity">
    <text evidence="1">Belongs to the 'phage' integrase family.</text>
</comment>
<dbReference type="InterPro" id="IPR050808">
    <property type="entry name" value="Phage_Integrase"/>
</dbReference>
<feature type="compositionally biased region" description="Basic residues" evidence="5">
    <location>
        <begin position="1"/>
        <end position="15"/>
    </location>
</feature>
<evidence type="ECO:0000256" key="2">
    <source>
        <dbReference type="ARBA" id="ARBA00022908"/>
    </source>
</evidence>
<evidence type="ECO:0000313" key="7">
    <source>
        <dbReference type="EMBL" id="MFD2609387.1"/>
    </source>
</evidence>
<feature type="region of interest" description="Disordered" evidence="5">
    <location>
        <begin position="1"/>
        <end position="24"/>
    </location>
</feature>
<dbReference type="InterPro" id="IPR013762">
    <property type="entry name" value="Integrase-like_cat_sf"/>
</dbReference>
<keyword evidence="3" id="KW-0238">DNA-binding</keyword>
<dbReference type="InterPro" id="IPR004107">
    <property type="entry name" value="Integrase_SAM-like_N"/>
</dbReference>
<accession>A0ABW5P5Q3</accession>
<dbReference type="Pfam" id="PF00589">
    <property type="entry name" value="Phage_integrase"/>
    <property type="match status" value="1"/>
</dbReference>
<evidence type="ECO:0000313" key="8">
    <source>
        <dbReference type="Proteomes" id="UP001597475"/>
    </source>
</evidence>